<feature type="signal peptide" evidence="1">
    <location>
        <begin position="1"/>
        <end position="16"/>
    </location>
</feature>
<gene>
    <name evidence="2" type="ORF">ECB94_23095</name>
</gene>
<dbReference type="AlphaFoldDB" id="A0A3G4VH54"/>
<keyword evidence="1" id="KW-0732">Signal</keyword>
<feature type="chain" id="PRO_5018051684" description="DUF4136 domain-containing protein" evidence="1">
    <location>
        <begin position="17"/>
        <end position="191"/>
    </location>
</feature>
<evidence type="ECO:0008006" key="4">
    <source>
        <dbReference type="Google" id="ProtNLM"/>
    </source>
</evidence>
<protein>
    <recommendedName>
        <fullName evidence="4">DUF4136 domain-containing protein</fullName>
    </recommendedName>
</protein>
<reference evidence="2 3" key="1">
    <citation type="submission" date="2018-11" db="EMBL/GenBank/DDBJ databases">
        <title>Complete Genome Sequence of Vbrio mediterranei 117-T6: a Potential Pathogen Bacteria Isolated from the Conchocelis of Pyropia.</title>
        <authorList>
            <person name="Liu Q."/>
        </authorList>
    </citation>
    <scope>NUCLEOTIDE SEQUENCE [LARGE SCALE GENOMIC DNA]</scope>
    <source>
        <strain evidence="2 3">117-T6</strain>
    </source>
</reference>
<proteinExistence type="predicted"/>
<name>A0A3G4VH54_9VIBR</name>
<dbReference type="EMBL" id="CP033578">
    <property type="protein sequence ID" value="AYV24156.1"/>
    <property type="molecule type" value="Genomic_DNA"/>
</dbReference>
<evidence type="ECO:0000313" key="3">
    <source>
        <dbReference type="Proteomes" id="UP000279760"/>
    </source>
</evidence>
<dbReference type="RefSeq" id="WP_124941805.1">
    <property type="nucleotide sequence ID" value="NZ_CP033578.1"/>
</dbReference>
<evidence type="ECO:0000256" key="1">
    <source>
        <dbReference type="SAM" id="SignalP"/>
    </source>
</evidence>
<evidence type="ECO:0000313" key="2">
    <source>
        <dbReference type="EMBL" id="AYV24156.1"/>
    </source>
</evidence>
<dbReference type="PROSITE" id="PS51257">
    <property type="entry name" value="PROKAR_LIPOPROTEIN"/>
    <property type="match status" value="1"/>
</dbReference>
<accession>A0A3G4VH54</accession>
<sequence length="191" mass="20861">MTNKLSLLLIAGLALVGCTTTTISPQPNLSYGIATTGDFSFLPTQGVVTYAWRPDSAVARVSDNVDGEKYLKVIKDLIDKELANKGYVQVSSSQRPNMFMDFGIATESGMNDQEIFESTQISTGIKVQAKPGEEGEKGSVYVAAFAPVGDFPRWRVLAQGPTERRIDEPSQQHEMEKIITSMLNLIPSRAN</sequence>
<organism evidence="2 3">
    <name type="scientific">Vibrio mediterranei</name>
    <dbReference type="NCBI Taxonomy" id="689"/>
    <lineage>
        <taxon>Bacteria</taxon>
        <taxon>Pseudomonadati</taxon>
        <taxon>Pseudomonadota</taxon>
        <taxon>Gammaproteobacteria</taxon>
        <taxon>Vibrionales</taxon>
        <taxon>Vibrionaceae</taxon>
        <taxon>Vibrio</taxon>
    </lineage>
</organism>
<dbReference type="Proteomes" id="UP000279760">
    <property type="component" value="Chromosome 2"/>
</dbReference>